<dbReference type="NCBIfam" id="TIGR02937">
    <property type="entry name" value="sigma70-ECF"/>
    <property type="match status" value="1"/>
</dbReference>
<keyword evidence="4" id="KW-0804">Transcription</keyword>
<dbReference type="PANTHER" id="PTHR43133:SF46">
    <property type="entry name" value="RNA POLYMERASE SIGMA-70 FACTOR ECF SUBFAMILY"/>
    <property type="match status" value="1"/>
</dbReference>
<evidence type="ECO:0000256" key="2">
    <source>
        <dbReference type="ARBA" id="ARBA00023015"/>
    </source>
</evidence>
<dbReference type="InterPro" id="IPR013249">
    <property type="entry name" value="RNA_pol_sigma70_r4_t2"/>
</dbReference>
<dbReference type="Proteomes" id="UP000294752">
    <property type="component" value="Unassembled WGS sequence"/>
</dbReference>
<dbReference type="AlphaFoldDB" id="A0A4R7CVI1"/>
<keyword evidence="2" id="KW-0805">Transcription regulation</keyword>
<dbReference type="SUPFAM" id="SSF88946">
    <property type="entry name" value="Sigma2 domain of RNA polymerase sigma factors"/>
    <property type="match status" value="1"/>
</dbReference>
<feature type="domain" description="RNA polymerase sigma-70 region 2" evidence="5">
    <location>
        <begin position="27"/>
        <end position="94"/>
    </location>
</feature>
<evidence type="ECO:0000256" key="1">
    <source>
        <dbReference type="ARBA" id="ARBA00010641"/>
    </source>
</evidence>
<dbReference type="SUPFAM" id="SSF88659">
    <property type="entry name" value="Sigma3 and sigma4 domains of RNA polymerase sigma factors"/>
    <property type="match status" value="1"/>
</dbReference>
<dbReference type="CDD" id="cd06171">
    <property type="entry name" value="Sigma70_r4"/>
    <property type="match status" value="1"/>
</dbReference>
<gene>
    <name evidence="7" type="ORF">B0I21_10635</name>
</gene>
<evidence type="ECO:0000256" key="4">
    <source>
        <dbReference type="ARBA" id="ARBA00023163"/>
    </source>
</evidence>
<dbReference type="GO" id="GO:0006352">
    <property type="term" value="P:DNA-templated transcription initiation"/>
    <property type="evidence" value="ECO:0007669"/>
    <property type="project" value="InterPro"/>
</dbReference>
<evidence type="ECO:0000259" key="5">
    <source>
        <dbReference type="Pfam" id="PF04542"/>
    </source>
</evidence>
<reference evidence="7 8" key="1">
    <citation type="submission" date="2019-03" db="EMBL/GenBank/DDBJ databases">
        <title>Genomic Encyclopedia of Type Strains, Phase III (KMG-III): the genomes of soil and plant-associated and newly described type strains.</title>
        <authorList>
            <person name="Whitman W."/>
        </authorList>
    </citation>
    <scope>NUCLEOTIDE SEQUENCE [LARGE SCALE GENOMIC DNA]</scope>
    <source>
        <strain evidence="7 8">CGMCC 1.12801</strain>
    </source>
</reference>
<dbReference type="PANTHER" id="PTHR43133">
    <property type="entry name" value="RNA POLYMERASE ECF-TYPE SIGMA FACTO"/>
    <property type="match status" value="1"/>
</dbReference>
<dbReference type="InterPro" id="IPR036388">
    <property type="entry name" value="WH-like_DNA-bd_sf"/>
</dbReference>
<comment type="caution">
    <text evidence="7">The sequence shown here is derived from an EMBL/GenBank/DDBJ whole genome shotgun (WGS) entry which is preliminary data.</text>
</comment>
<dbReference type="Gene3D" id="1.10.10.10">
    <property type="entry name" value="Winged helix-like DNA-binding domain superfamily/Winged helix DNA-binding domain"/>
    <property type="match status" value="1"/>
</dbReference>
<dbReference type="InterPro" id="IPR039425">
    <property type="entry name" value="RNA_pol_sigma-70-like"/>
</dbReference>
<dbReference type="GO" id="GO:0016987">
    <property type="term" value="F:sigma factor activity"/>
    <property type="evidence" value="ECO:0007669"/>
    <property type="project" value="UniProtKB-KW"/>
</dbReference>
<dbReference type="InterPro" id="IPR013325">
    <property type="entry name" value="RNA_pol_sigma_r2"/>
</dbReference>
<dbReference type="InterPro" id="IPR014284">
    <property type="entry name" value="RNA_pol_sigma-70_dom"/>
</dbReference>
<keyword evidence="8" id="KW-1185">Reference proteome</keyword>
<dbReference type="RefSeq" id="WP_133640829.1">
    <property type="nucleotide sequence ID" value="NZ_SNZV01000006.1"/>
</dbReference>
<dbReference type="InterPro" id="IPR013324">
    <property type="entry name" value="RNA_pol_sigma_r3/r4-like"/>
</dbReference>
<name>A0A4R7CVI1_9SPHI</name>
<dbReference type="Gene3D" id="1.10.1740.10">
    <property type="match status" value="1"/>
</dbReference>
<accession>A0A4R7CVI1</accession>
<feature type="domain" description="RNA polymerase sigma factor 70 region 4 type 2" evidence="6">
    <location>
        <begin position="126"/>
        <end position="176"/>
    </location>
</feature>
<dbReference type="Pfam" id="PF08281">
    <property type="entry name" value="Sigma70_r4_2"/>
    <property type="match status" value="1"/>
</dbReference>
<dbReference type="GO" id="GO:0003677">
    <property type="term" value="F:DNA binding"/>
    <property type="evidence" value="ECO:0007669"/>
    <property type="project" value="InterPro"/>
</dbReference>
<evidence type="ECO:0000313" key="8">
    <source>
        <dbReference type="Proteomes" id="UP000294752"/>
    </source>
</evidence>
<protein>
    <submittedName>
        <fullName evidence="7">RNA polymerase sigma-70 factor (ECF subfamily)</fullName>
    </submittedName>
</protein>
<sequence>MKDIHQLSDIALLSLMGNGDAEAFYHLFLRYNKSLYTTAYMKLNDEEEAKDVVQDVFANLWHKREAIAIRNGQLAPYLYAAIRYRVLDIIAKKKNASDHIRSLHVFLQHCEDHTDHAVRENMLLTIIKQQISLLPNRMQQIFLLSRYDHLSHKEIAQRLDIAESTVTDQVKKAMKILRSKLRHLFLLLFFIRFF</sequence>
<comment type="similarity">
    <text evidence="1">Belongs to the sigma-70 factor family. ECF subfamily.</text>
</comment>
<dbReference type="InterPro" id="IPR007627">
    <property type="entry name" value="RNA_pol_sigma70_r2"/>
</dbReference>
<dbReference type="Pfam" id="PF04542">
    <property type="entry name" value="Sigma70_r2"/>
    <property type="match status" value="1"/>
</dbReference>
<dbReference type="EMBL" id="SNZV01000006">
    <property type="protein sequence ID" value="TDS12180.1"/>
    <property type="molecule type" value="Genomic_DNA"/>
</dbReference>
<dbReference type="OrthoDB" id="659569at2"/>
<evidence type="ECO:0000259" key="6">
    <source>
        <dbReference type="Pfam" id="PF08281"/>
    </source>
</evidence>
<keyword evidence="3" id="KW-0731">Sigma factor</keyword>
<evidence type="ECO:0000256" key="3">
    <source>
        <dbReference type="ARBA" id="ARBA00023082"/>
    </source>
</evidence>
<proteinExistence type="inferred from homology"/>
<organism evidence="7 8">
    <name type="scientific">Sphingobacterium paludis</name>
    <dbReference type="NCBI Taxonomy" id="1476465"/>
    <lineage>
        <taxon>Bacteria</taxon>
        <taxon>Pseudomonadati</taxon>
        <taxon>Bacteroidota</taxon>
        <taxon>Sphingobacteriia</taxon>
        <taxon>Sphingobacteriales</taxon>
        <taxon>Sphingobacteriaceae</taxon>
        <taxon>Sphingobacterium</taxon>
    </lineage>
</organism>
<evidence type="ECO:0000313" key="7">
    <source>
        <dbReference type="EMBL" id="TDS12180.1"/>
    </source>
</evidence>